<evidence type="ECO:0000256" key="1">
    <source>
        <dbReference type="SAM" id="MobiDB-lite"/>
    </source>
</evidence>
<dbReference type="AlphaFoldDB" id="A0AAY5EXA3"/>
<accession>A0AAY5EXA3</accession>
<sequence>MLHISKLSVPHPAKPHPYTKCIYQLFCSIQGKKLSPTGAFYETFLLPAHVSHLRPSITVAELVLLRRSLHPEPLSVMVAVHSLSPGAGNKRMSGLPSDQLLSLNELPPLGYDMFNVMATLKPPRHRLDMLGFQLRFGDKGSSLVLHEALTQSPYCLNGRSVSQPLLVAYRVRPAEMLPWPNSEHRQRHHFGASAQHEEQGDRGAPSELHAGFMNATLTFIIVNSVSGSCSQ</sequence>
<proteinExistence type="predicted"/>
<evidence type="ECO:0000313" key="3">
    <source>
        <dbReference type="Proteomes" id="UP000314983"/>
    </source>
</evidence>
<dbReference type="Proteomes" id="UP000314983">
    <property type="component" value="Chromosome 19"/>
</dbReference>
<organism evidence="2 3">
    <name type="scientific">Electrophorus electricus</name>
    <name type="common">Electric eel</name>
    <name type="synonym">Gymnotus electricus</name>
    <dbReference type="NCBI Taxonomy" id="8005"/>
    <lineage>
        <taxon>Eukaryota</taxon>
        <taxon>Metazoa</taxon>
        <taxon>Chordata</taxon>
        <taxon>Craniata</taxon>
        <taxon>Vertebrata</taxon>
        <taxon>Euteleostomi</taxon>
        <taxon>Actinopterygii</taxon>
        <taxon>Neopterygii</taxon>
        <taxon>Teleostei</taxon>
        <taxon>Ostariophysi</taxon>
        <taxon>Gymnotiformes</taxon>
        <taxon>Gymnotoidei</taxon>
        <taxon>Gymnotidae</taxon>
        <taxon>Electrophorus</taxon>
    </lineage>
</organism>
<name>A0AAY5EXA3_ELEEL</name>
<reference evidence="2" key="3">
    <citation type="submission" date="2025-09" db="UniProtKB">
        <authorList>
            <consortium name="Ensembl"/>
        </authorList>
    </citation>
    <scope>IDENTIFICATION</scope>
</reference>
<keyword evidence="3" id="KW-1185">Reference proteome</keyword>
<feature type="region of interest" description="Disordered" evidence="1">
    <location>
        <begin position="183"/>
        <end position="206"/>
    </location>
</feature>
<evidence type="ECO:0000313" key="2">
    <source>
        <dbReference type="Ensembl" id="ENSEEEP00000061405.1"/>
    </source>
</evidence>
<dbReference type="Ensembl" id="ENSEEET00000003980.2">
    <property type="protein sequence ID" value="ENSEEEP00000061405.1"/>
    <property type="gene ID" value="ENSEEEG00000002099.2"/>
</dbReference>
<dbReference type="GeneTree" id="ENSGT00990000204039"/>
<protein>
    <submittedName>
        <fullName evidence="2">Uncharacterized protein</fullName>
    </submittedName>
</protein>
<reference evidence="2 3" key="1">
    <citation type="submission" date="2020-05" db="EMBL/GenBank/DDBJ databases">
        <title>Electrophorus electricus (electric eel) genome, fEleEle1, primary haplotype.</title>
        <authorList>
            <person name="Myers G."/>
            <person name="Meyer A."/>
            <person name="Fedrigo O."/>
            <person name="Formenti G."/>
            <person name="Rhie A."/>
            <person name="Tracey A."/>
            <person name="Sims Y."/>
            <person name="Jarvis E.D."/>
        </authorList>
    </citation>
    <scope>NUCLEOTIDE SEQUENCE [LARGE SCALE GENOMIC DNA]</scope>
</reference>
<reference evidence="2" key="2">
    <citation type="submission" date="2025-08" db="UniProtKB">
        <authorList>
            <consortium name="Ensembl"/>
        </authorList>
    </citation>
    <scope>IDENTIFICATION</scope>
</reference>